<dbReference type="AlphaFoldDB" id="A0A1H4F2E5"/>
<accession>A0A1H4F2E5</accession>
<protein>
    <submittedName>
        <fullName evidence="2">Uncharacterized protein</fullName>
    </submittedName>
</protein>
<dbReference type="Proteomes" id="UP000198703">
    <property type="component" value="Unassembled WGS sequence"/>
</dbReference>
<sequence>GALAHVEEARFYPALRALRTLLPTEERLLNPDGDGGDAARGTAGGPAAGTHAAE</sequence>
<feature type="non-terminal residue" evidence="2">
    <location>
        <position position="1"/>
    </location>
</feature>
<name>A0A1H4F2E5_9RHOB</name>
<keyword evidence="3" id="KW-1185">Reference proteome</keyword>
<evidence type="ECO:0000256" key="1">
    <source>
        <dbReference type="SAM" id="MobiDB-lite"/>
    </source>
</evidence>
<organism evidence="2 3">
    <name type="scientific">Rubrimonas cliftonensis</name>
    <dbReference type="NCBI Taxonomy" id="89524"/>
    <lineage>
        <taxon>Bacteria</taxon>
        <taxon>Pseudomonadati</taxon>
        <taxon>Pseudomonadota</taxon>
        <taxon>Alphaproteobacteria</taxon>
        <taxon>Rhodobacterales</taxon>
        <taxon>Paracoccaceae</taxon>
        <taxon>Rubrimonas</taxon>
    </lineage>
</organism>
<feature type="region of interest" description="Disordered" evidence="1">
    <location>
        <begin position="26"/>
        <end position="54"/>
    </location>
</feature>
<gene>
    <name evidence="2" type="ORF">SAMN05444370_1181</name>
</gene>
<proteinExistence type="predicted"/>
<dbReference type="EMBL" id="FNQM01000018">
    <property type="protein sequence ID" value="SEA91486.1"/>
    <property type="molecule type" value="Genomic_DNA"/>
</dbReference>
<reference evidence="2 3" key="1">
    <citation type="submission" date="2016-10" db="EMBL/GenBank/DDBJ databases">
        <authorList>
            <person name="de Groot N.N."/>
        </authorList>
    </citation>
    <scope>NUCLEOTIDE SEQUENCE [LARGE SCALE GENOMIC DNA]</scope>
    <source>
        <strain evidence="2 3">DSM 15345</strain>
    </source>
</reference>
<evidence type="ECO:0000313" key="3">
    <source>
        <dbReference type="Proteomes" id="UP000198703"/>
    </source>
</evidence>
<evidence type="ECO:0000313" key="2">
    <source>
        <dbReference type="EMBL" id="SEA91486.1"/>
    </source>
</evidence>
<feature type="compositionally biased region" description="Gly residues" evidence="1">
    <location>
        <begin position="36"/>
        <end position="47"/>
    </location>
</feature>